<dbReference type="Gene3D" id="3.30.420.10">
    <property type="entry name" value="Ribonuclease H-like superfamily/Ribonuclease H"/>
    <property type="match status" value="1"/>
</dbReference>
<reference evidence="1" key="1">
    <citation type="submission" date="2013-07" db="EMBL/GenBank/DDBJ databases">
        <title>Midgut Transcriptome Profiling of Anoplphora glabripennis, a Lignocellulose Degrading, Wood-Boring Cerambycid.</title>
        <authorList>
            <person name="Scully E.D."/>
            <person name="Hoover K."/>
            <person name="Carlson J.E."/>
            <person name="Tien M."/>
            <person name="Geib S.M."/>
        </authorList>
    </citation>
    <scope>NUCLEOTIDE SEQUENCE</scope>
</reference>
<dbReference type="EMBL" id="GALX01005173">
    <property type="protein sequence ID" value="JAB63293.1"/>
    <property type="molecule type" value="Transcribed_RNA"/>
</dbReference>
<organism evidence="1">
    <name type="scientific">Anoplophora glabripennis</name>
    <name type="common">Asian longhorn beetle</name>
    <name type="synonym">Anoplophora nobilis</name>
    <dbReference type="NCBI Taxonomy" id="217634"/>
    <lineage>
        <taxon>Eukaryota</taxon>
        <taxon>Metazoa</taxon>
        <taxon>Ecdysozoa</taxon>
        <taxon>Arthropoda</taxon>
        <taxon>Hexapoda</taxon>
        <taxon>Insecta</taxon>
        <taxon>Pterygota</taxon>
        <taxon>Neoptera</taxon>
        <taxon>Endopterygota</taxon>
        <taxon>Coleoptera</taxon>
        <taxon>Polyphaga</taxon>
        <taxon>Cucujiformia</taxon>
        <taxon>Chrysomeloidea</taxon>
        <taxon>Cerambycidae</taxon>
        <taxon>Lamiinae</taxon>
        <taxon>Lamiini</taxon>
        <taxon>Anoplophora</taxon>
    </lineage>
</organism>
<protein>
    <submittedName>
        <fullName evidence="1">Mariner Mos1 transposase</fullName>
    </submittedName>
</protein>
<sequence>MSKSKIKTMLIVFFDIRGLVHHEFVPRGTTVNAKLYVEVLKRLKRRVQRVRLDIANDWKLHHDNAPAHSSFLFTNYLAKAGVPTIPQPPYSPNMAPPDFFLFPRLKTPMKGKHFETIEGIQAACTTALKCIPEEDYRHAFDSWKIRWSQCINAGGAYFEEF</sequence>
<gene>
    <name evidence="1" type="primary">MOS1T</name>
</gene>
<dbReference type="InterPro" id="IPR036397">
    <property type="entry name" value="RNaseH_sf"/>
</dbReference>
<proteinExistence type="predicted"/>
<accession>V5GSS2</accession>
<dbReference type="PANTHER" id="PTHR46060">
    <property type="entry name" value="MARINER MOS1 TRANSPOSASE-LIKE PROTEIN"/>
    <property type="match status" value="1"/>
</dbReference>
<name>V5GSS2_ANOGL</name>
<dbReference type="AlphaFoldDB" id="V5GSS2"/>
<dbReference type="GO" id="GO:0003676">
    <property type="term" value="F:nucleic acid binding"/>
    <property type="evidence" value="ECO:0007669"/>
    <property type="project" value="InterPro"/>
</dbReference>
<dbReference type="InterPro" id="IPR052709">
    <property type="entry name" value="Transposase-MT_Hybrid"/>
</dbReference>
<dbReference type="Pfam" id="PF01359">
    <property type="entry name" value="Transposase_1"/>
    <property type="match status" value="1"/>
</dbReference>
<dbReference type="InterPro" id="IPR001888">
    <property type="entry name" value="Transposase_1"/>
</dbReference>
<evidence type="ECO:0000313" key="1">
    <source>
        <dbReference type="EMBL" id="JAB63293.1"/>
    </source>
</evidence>
<dbReference type="PANTHER" id="PTHR46060:SF1">
    <property type="entry name" value="MARINER MOS1 TRANSPOSASE-LIKE PROTEIN"/>
    <property type="match status" value="1"/>
</dbReference>